<dbReference type="Proteomes" id="UP001055125">
    <property type="component" value="Unassembled WGS sequence"/>
</dbReference>
<gene>
    <name evidence="1" type="ORF">OCOJLMKI_5207</name>
</gene>
<evidence type="ECO:0008006" key="3">
    <source>
        <dbReference type="Google" id="ProtNLM"/>
    </source>
</evidence>
<comment type="caution">
    <text evidence="1">The sequence shown here is derived from an EMBL/GenBank/DDBJ whole genome shotgun (WGS) entry which is preliminary data.</text>
</comment>
<organism evidence="1 2">
    <name type="scientific">Methylobacterium iners</name>
    <dbReference type="NCBI Taxonomy" id="418707"/>
    <lineage>
        <taxon>Bacteria</taxon>
        <taxon>Pseudomonadati</taxon>
        <taxon>Pseudomonadota</taxon>
        <taxon>Alphaproteobacteria</taxon>
        <taxon>Hyphomicrobiales</taxon>
        <taxon>Methylobacteriaceae</taxon>
        <taxon>Methylobacterium</taxon>
    </lineage>
</organism>
<reference evidence="1" key="1">
    <citation type="journal article" date="2021" name="Front. Microbiol.">
        <title>Comprehensive Comparative Genomics and Phenotyping of Methylobacterium Species.</title>
        <authorList>
            <person name="Alessa O."/>
            <person name="Ogura Y."/>
            <person name="Fujitani Y."/>
            <person name="Takami H."/>
            <person name="Hayashi T."/>
            <person name="Sahin N."/>
            <person name="Tani A."/>
        </authorList>
    </citation>
    <scope>NUCLEOTIDE SEQUENCE</scope>
    <source>
        <strain evidence="1">DSM 19015</strain>
    </source>
</reference>
<protein>
    <recommendedName>
        <fullName evidence="3">Transposase</fullName>
    </recommendedName>
</protein>
<dbReference type="EMBL" id="BPQP01000135">
    <property type="protein sequence ID" value="GJD97968.1"/>
    <property type="molecule type" value="Genomic_DNA"/>
</dbReference>
<evidence type="ECO:0000313" key="1">
    <source>
        <dbReference type="EMBL" id="GJD97968.1"/>
    </source>
</evidence>
<proteinExistence type="predicted"/>
<evidence type="ECO:0000313" key="2">
    <source>
        <dbReference type="Proteomes" id="UP001055125"/>
    </source>
</evidence>
<sequence>MRERKPIQCSWHLNVGDENLHIAVGFKQPVRLIRCGGLDDLIALVRQGFHRH</sequence>
<accession>A0ABQ4S842</accession>
<name>A0ABQ4S842_9HYPH</name>
<keyword evidence="2" id="KW-1185">Reference proteome</keyword>
<reference evidence="1" key="2">
    <citation type="submission" date="2021-08" db="EMBL/GenBank/DDBJ databases">
        <authorList>
            <person name="Tani A."/>
            <person name="Ola A."/>
            <person name="Ogura Y."/>
            <person name="Katsura K."/>
            <person name="Hayashi T."/>
        </authorList>
    </citation>
    <scope>NUCLEOTIDE SEQUENCE</scope>
    <source>
        <strain evidence="1">DSM 19015</strain>
    </source>
</reference>